<dbReference type="InterPro" id="IPR036291">
    <property type="entry name" value="NAD(P)-bd_dom_sf"/>
</dbReference>
<dbReference type="Proteomes" id="UP000471293">
    <property type="component" value="Unassembled WGS sequence"/>
</dbReference>
<evidence type="ECO:0000256" key="2">
    <source>
        <dbReference type="ARBA" id="ARBA00022553"/>
    </source>
</evidence>
<evidence type="ECO:0000256" key="1">
    <source>
        <dbReference type="ARBA" id="ARBA00022450"/>
    </source>
</evidence>
<organism evidence="4 5">
    <name type="scientific">Streptomyces halstedii</name>
    <dbReference type="NCBI Taxonomy" id="1944"/>
    <lineage>
        <taxon>Bacteria</taxon>
        <taxon>Bacillati</taxon>
        <taxon>Actinomycetota</taxon>
        <taxon>Actinomycetes</taxon>
        <taxon>Kitasatosporales</taxon>
        <taxon>Streptomycetaceae</taxon>
        <taxon>Streptomyces</taxon>
    </lineage>
</organism>
<reference evidence="4 5" key="1">
    <citation type="submission" date="2020-01" db="EMBL/GenBank/DDBJ databases">
        <title>Insect and environment-associated Actinomycetes.</title>
        <authorList>
            <person name="Currrie C."/>
            <person name="Chevrette M."/>
            <person name="Carlson C."/>
            <person name="Stubbendieck R."/>
            <person name="Wendt-Pienkowski E."/>
        </authorList>
    </citation>
    <scope>NUCLEOTIDE SEQUENCE [LARGE SCALE GENOMIC DNA]</scope>
    <source>
        <strain evidence="4 5">SID11342</strain>
    </source>
</reference>
<keyword evidence="2" id="KW-0597">Phosphoprotein</keyword>
<dbReference type="SUPFAM" id="SSF51735">
    <property type="entry name" value="NAD(P)-binding Rossmann-fold domains"/>
    <property type="match status" value="1"/>
</dbReference>
<dbReference type="InterPro" id="IPR057326">
    <property type="entry name" value="KR_dom"/>
</dbReference>
<feature type="non-terminal residue" evidence="4">
    <location>
        <position position="1"/>
    </location>
</feature>
<dbReference type="EMBL" id="JAAGLQ010000485">
    <property type="protein sequence ID" value="NEA18220.1"/>
    <property type="molecule type" value="Genomic_DNA"/>
</dbReference>
<protein>
    <submittedName>
        <fullName evidence="4">SDR family oxidoreductase</fullName>
    </submittedName>
</protein>
<evidence type="ECO:0000259" key="3">
    <source>
        <dbReference type="SMART" id="SM00822"/>
    </source>
</evidence>
<dbReference type="PANTHER" id="PTHR43775">
    <property type="entry name" value="FATTY ACID SYNTHASE"/>
    <property type="match status" value="1"/>
</dbReference>
<evidence type="ECO:0000313" key="4">
    <source>
        <dbReference type="EMBL" id="NEA18220.1"/>
    </source>
</evidence>
<accession>A0A6N9U357</accession>
<dbReference type="AlphaFoldDB" id="A0A6N9U357"/>
<dbReference type="GO" id="GO:0006633">
    <property type="term" value="P:fatty acid biosynthetic process"/>
    <property type="evidence" value="ECO:0007669"/>
    <property type="project" value="TreeGrafter"/>
</dbReference>
<feature type="domain" description="Ketoreductase" evidence="3">
    <location>
        <begin position="1"/>
        <end position="159"/>
    </location>
</feature>
<dbReference type="RefSeq" id="WP_164347123.1">
    <property type="nucleotide sequence ID" value="NZ_JAAGLQ010000485.1"/>
</dbReference>
<dbReference type="InterPro" id="IPR050091">
    <property type="entry name" value="PKS_NRPS_Biosynth_Enz"/>
</dbReference>
<proteinExistence type="predicted"/>
<feature type="non-terminal residue" evidence="4">
    <location>
        <position position="159"/>
    </location>
</feature>
<sequence length="159" mass="16545">VARWLAERGAEHLVLLSRRGPQAPGADALIDALAALGARSTLLACDVADRAALERVLEQLRDAGDTVRGVVHTAGLTSDTALMDCTPEELARRTAAKTRGAAHLHALFKGRPLDTFVLFSSISGTWGSGGQGAYAAANAYLDGLAAARRRRGLTATSVA</sequence>
<dbReference type="GO" id="GO:0004312">
    <property type="term" value="F:fatty acid synthase activity"/>
    <property type="evidence" value="ECO:0007669"/>
    <property type="project" value="TreeGrafter"/>
</dbReference>
<dbReference type="PANTHER" id="PTHR43775:SF37">
    <property type="entry name" value="SI:DKEY-61P9.11"/>
    <property type="match status" value="1"/>
</dbReference>
<evidence type="ECO:0000313" key="5">
    <source>
        <dbReference type="Proteomes" id="UP000471293"/>
    </source>
</evidence>
<dbReference type="Pfam" id="PF08659">
    <property type="entry name" value="KR"/>
    <property type="match status" value="1"/>
</dbReference>
<keyword evidence="1" id="KW-0596">Phosphopantetheine</keyword>
<dbReference type="Gene3D" id="3.40.50.720">
    <property type="entry name" value="NAD(P)-binding Rossmann-like Domain"/>
    <property type="match status" value="1"/>
</dbReference>
<dbReference type="InterPro" id="IPR013968">
    <property type="entry name" value="PKS_KR"/>
</dbReference>
<gene>
    <name evidence="4" type="ORF">G3I29_22440</name>
</gene>
<name>A0A6N9U357_STRHA</name>
<comment type="caution">
    <text evidence="4">The sequence shown here is derived from an EMBL/GenBank/DDBJ whole genome shotgun (WGS) entry which is preliminary data.</text>
</comment>
<dbReference type="SMART" id="SM00822">
    <property type="entry name" value="PKS_KR"/>
    <property type="match status" value="1"/>
</dbReference>